<dbReference type="RefSeq" id="WP_220104149.1">
    <property type="nucleotide sequence ID" value="NZ_JAHZSS010000011.1"/>
</dbReference>
<accession>A0ABS7EGJ0</accession>
<evidence type="ECO:0000256" key="2">
    <source>
        <dbReference type="ARBA" id="ARBA00022448"/>
    </source>
</evidence>
<dbReference type="PANTHER" id="PTHR30061:SF50">
    <property type="entry name" value="MALTOSE_MALTODEXTRIN-BINDING PERIPLASMIC PROTEIN"/>
    <property type="match status" value="1"/>
</dbReference>
<dbReference type="Pfam" id="PF13416">
    <property type="entry name" value="SBP_bac_8"/>
    <property type="match status" value="1"/>
</dbReference>
<dbReference type="InterPro" id="IPR006059">
    <property type="entry name" value="SBP"/>
</dbReference>
<evidence type="ECO:0000256" key="3">
    <source>
        <dbReference type="ARBA" id="ARBA00022729"/>
    </source>
</evidence>
<dbReference type="EMBL" id="JAHZSS010000011">
    <property type="protein sequence ID" value="MBW8191469.1"/>
    <property type="molecule type" value="Genomic_DNA"/>
</dbReference>
<keyword evidence="5" id="KW-1185">Reference proteome</keyword>
<comment type="similarity">
    <text evidence="1">Belongs to the bacterial solute-binding protein 1 family.</text>
</comment>
<protein>
    <submittedName>
        <fullName evidence="4">Extracellular solute-binding protein</fullName>
    </submittedName>
</protein>
<comment type="caution">
    <text evidence="4">The sequence shown here is derived from an EMBL/GenBank/DDBJ whole genome shotgun (WGS) entry which is preliminary data.</text>
</comment>
<evidence type="ECO:0000313" key="5">
    <source>
        <dbReference type="Proteomes" id="UP001166251"/>
    </source>
</evidence>
<dbReference type="Gene3D" id="3.40.190.10">
    <property type="entry name" value="Periplasmic binding protein-like II"/>
    <property type="match status" value="1"/>
</dbReference>
<dbReference type="SUPFAM" id="SSF53850">
    <property type="entry name" value="Periplasmic binding protein-like II"/>
    <property type="match status" value="1"/>
</dbReference>
<evidence type="ECO:0000313" key="4">
    <source>
        <dbReference type="EMBL" id="MBW8191469.1"/>
    </source>
</evidence>
<name>A0ABS7EGJ0_9GAMM</name>
<sequence length="389" mass="43213">MNVIIGLVAFFMVATSVAAELRLWHQKEEGREWLPKLAEQYEAATGVKVHVSFRPTGELRASLLRGVIEGNTPHVAIVPSDFIGDYHRLQLTPLGDQWFGSRITPSAMPLVTLAGNHYGIPILGGNHLMLFYNKRYVKQPATSWQELAVQAKELRSQGIEPIAWKYEEMYWFTAFATAFGAFPVSDNQINLDTPEMRAGLEFYKRIADKGLVDPKCDYKCAFDDFNSGQYAYVINGDWAYGEMAEALGDNFGVSVLPSIAGNSMMPAYSGMALIFPADSTNGPDADALMDFVHFIQSKQVQLGFFQELSLLPVHQQVIEQIMATADDNQKASLAQLKQGWAVPPTPALTASWLGMSKGFQLYISGHGTVEQATNMMQRFAEHELKKSNK</sequence>
<keyword evidence="2" id="KW-0813">Transport</keyword>
<evidence type="ECO:0000256" key="1">
    <source>
        <dbReference type="ARBA" id="ARBA00008520"/>
    </source>
</evidence>
<dbReference type="Proteomes" id="UP001166251">
    <property type="component" value="Unassembled WGS sequence"/>
</dbReference>
<organism evidence="4 5">
    <name type="scientific">Neiella holothuriorum</name>
    <dbReference type="NCBI Taxonomy" id="2870530"/>
    <lineage>
        <taxon>Bacteria</taxon>
        <taxon>Pseudomonadati</taxon>
        <taxon>Pseudomonadota</taxon>
        <taxon>Gammaproteobacteria</taxon>
        <taxon>Alteromonadales</taxon>
        <taxon>Echinimonadaceae</taxon>
        <taxon>Neiella</taxon>
    </lineage>
</organism>
<proteinExistence type="inferred from homology"/>
<dbReference type="PANTHER" id="PTHR30061">
    <property type="entry name" value="MALTOSE-BINDING PERIPLASMIC PROTEIN"/>
    <property type="match status" value="1"/>
</dbReference>
<keyword evidence="3" id="KW-0732">Signal</keyword>
<gene>
    <name evidence="4" type="ORF">K0504_10515</name>
</gene>
<reference evidence="4" key="1">
    <citation type="submission" date="2021-07" db="EMBL/GenBank/DDBJ databases">
        <title>Neiella marina sp. nov., isolated from the intestinal content of sea cucumber Apostichopus japonicus.</title>
        <authorList>
            <person name="Bai X."/>
        </authorList>
    </citation>
    <scope>NUCLEOTIDE SEQUENCE</scope>
    <source>
        <strain evidence="4">126</strain>
    </source>
</reference>